<dbReference type="AlphaFoldDB" id="A0A1Q3B878"/>
<dbReference type="PANTHER" id="PTHR31346:SF4">
    <property type="entry name" value="MULTIPLE ORGANELLAR RNA EDITING FACTOR 8, CHLOROPLASTIC_MITOCHONDRIAL"/>
    <property type="match status" value="1"/>
</dbReference>
<feature type="region of interest" description="Disordered" evidence="3">
    <location>
        <begin position="360"/>
        <end position="399"/>
    </location>
</feature>
<feature type="region of interest" description="Disordered" evidence="3">
    <location>
        <begin position="221"/>
        <end position="269"/>
    </location>
</feature>
<evidence type="ECO:0000313" key="6">
    <source>
        <dbReference type="Proteomes" id="UP000187406"/>
    </source>
</evidence>
<protein>
    <recommendedName>
        <fullName evidence="4">MORF/ORRM1/DAG-like MORF domain-containing protein</fullName>
    </recommendedName>
</protein>
<evidence type="ECO:0000256" key="1">
    <source>
        <dbReference type="ARBA" id="ARBA00022664"/>
    </source>
</evidence>
<dbReference type="OrthoDB" id="1913091at2759"/>
<feature type="compositionally biased region" description="Low complexity" evidence="3">
    <location>
        <begin position="258"/>
        <end position="269"/>
    </location>
</feature>
<feature type="compositionally biased region" description="Pro residues" evidence="3">
    <location>
        <begin position="340"/>
        <end position="352"/>
    </location>
</feature>
<feature type="compositionally biased region" description="Polar residues" evidence="3">
    <location>
        <begin position="366"/>
        <end position="399"/>
    </location>
</feature>
<dbReference type="Proteomes" id="UP000187406">
    <property type="component" value="Unassembled WGS sequence"/>
</dbReference>
<dbReference type="InterPro" id="IPR039206">
    <property type="entry name" value="MORF/ORRM1/DAG-like"/>
</dbReference>
<evidence type="ECO:0000313" key="5">
    <source>
        <dbReference type="EMBL" id="GAV64054.1"/>
    </source>
</evidence>
<accession>A0A1Q3B878</accession>
<feature type="region of interest" description="Disordered" evidence="3">
    <location>
        <begin position="333"/>
        <end position="352"/>
    </location>
</feature>
<comment type="caution">
    <text evidence="5">The sequence shown here is derived from an EMBL/GenBank/DDBJ whole genome shotgun (WGS) entry which is preliminary data.</text>
</comment>
<dbReference type="EMBL" id="BDDD01000330">
    <property type="protein sequence ID" value="GAV64054.1"/>
    <property type="molecule type" value="Genomic_DNA"/>
</dbReference>
<dbReference type="GO" id="GO:0016554">
    <property type="term" value="P:cytidine to uridine editing"/>
    <property type="evidence" value="ECO:0007669"/>
    <property type="project" value="InterPro"/>
</dbReference>
<feature type="compositionally biased region" description="Basic and acidic residues" evidence="3">
    <location>
        <begin position="221"/>
        <end position="249"/>
    </location>
</feature>
<sequence>MATTLFSRSLLNKPTITTTKTVTLTTIFSRTFATTPTPASATVSLSSRTSYLTLLHRIRPLSAASFGNQSFAAVRTAAFSTRPTSSSLSDPNPNWSNRPPKETILLDGCDFEHWLVVVEKPEGDPTRDEIIDSYIKTLAKVVGSEEEARMKIYSVSTRCYFAFGALVSEELSYKIKELPGVRWVLPDSYLDVKNKDYGGEPFINGQAVPYDPKYHEEWIRNNSRANERNKRNDNRSRNFDRTRNYDRRTRNAAPNVDGMPPRNNMGGMPPQSNMGGMPPQNNMGGMPPQNNMGGMPPNNRESRMTPQNNMGGMAPQNNMGGMPPQHNIGGWPTQHSMGGVPPPNNMGVPPPNNMGVLPPNNMGGVQPTSGWSGNVQNYQGTAAPNTQFQNYTPSRDVSN</sequence>
<keyword evidence="2" id="KW-0809">Transit peptide</keyword>
<dbReference type="GO" id="GO:0006397">
    <property type="term" value="P:mRNA processing"/>
    <property type="evidence" value="ECO:0007669"/>
    <property type="project" value="UniProtKB-KW"/>
</dbReference>
<evidence type="ECO:0000259" key="4">
    <source>
        <dbReference type="Pfam" id="PF21864"/>
    </source>
</evidence>
<name>A0A1Q3B878_CEPFO</name>
<feature type="domain" description="MORF/ORRM1/DAG-like MORF" evidence="4">
    <location>
        <begin position="111"/>
        <end position="202"/>
    </location>
</feature>
<dbReference type="GO" id="GO:0080156">
    <property type="term" value="P:mitochondrial mRNA modification"/>
    <property type="evidence" value="ECO:0007669"/>
    <property type="project" value="TreeGrafter"/>
</dbReference>
<organism evidence="5 6">
    <name type="scientific">Cephalotus follicularis</name>
    <name type="common">Albany pitcher plant</name>
    <dbReference type="NCBI Taxonomy" id="3775"/>
    <lineage>
        <taxon>Eukaryota</taxon>
        <taxon>Viridiplantae</taxon>
        <taxon>Streptophyta</taxon>
        <taxon>Embryophyta</taxon>
        <taxon>Tracheophyta</taxon>
        <taxon>Spermatophyta</taxon>
        <taxon>Magnoliopsida</taxon>
        <taxon>eudicotyledons</taxon>
        <taxon>Gunneridae</taxon>
        <taxon>Pentapetalae</taxon>
        <taxon>rosids</taxon>
        <taxon>fabids</taxon>
        <taxon>Oxalidales</taxon>
        <taxon>Cephalotaceae</taxon>
        <taxon>Cephalotus</taxon>
    </lineage>
</organism>
<gene>
    <name evidence="5" type="ORF">CFOL_v3_07572</name>
</gene>
<evidence type="ECO:0000256" key="2">
    <source>
        <dbReference type="ARBA" id="ARBA00022946"/>
    </source>
</evidence>
<evidence type="ECO:0000256" key="3">
    <source>
        <dbReference type="SAM" id="MobiDB-lite"/>
    </source>
</evidence>
<reference evidence="6" key="1">
    <citation type="submission" date="2016-04" db="EMBL/GenBank/DDBJ databases">
        <title>Cephalotus genome sequencing.</title>
        <authorList>
            <person name="Fukushima K."/>
            <person name="Hasebe M."/>
            <person name="Fang X."/>
        </authorList>
    </citation>
    <scope>NUCLEOTIDE SEQUENCE [LARGE SCALE GENOMIC DNA]</scope>
    <source>
        <strain evidence="6">cv. St1</strain>
    </source>
</reference>
<proteinExistence type="predicted"/>
<dbReference type="InterPro" id="IPR054059">
    <property type="entry name" value="MORF/ORRM1/DAG-like_MORF"/>
</dbReference>
<keyword evidence="1" id="KW-0507">mRNA processing</keyword>
<dbReference type="Pfam" id="PF21864">
    <property type="entry name" value="MORF_dom"/>
    <property type="match status" value="1"/>
</dbReference>
<dbReference type="GO" id="GO:0005739">
    <property type="term" value="C:mitochondrion"/>
    <property type="evidence" value="ECO:0007669"/>
    <property type="project" value="TreeGrafter"/>
</dbReference>
<dbReference type="FunCoup" id="A0A1Q3B878">
    <property type="interactions" value="489"/>
</dbReference>
<dbReference type="STRING" id="3775.A0A1Q3B878"/>
<dbReference type="InParanoid" id="A0A1Q3B878"/>
<keyword evidence="6" id="KW-1185">Reference proteome</keyword>
<dbReference type="PANTHER" id="PTHR31346">
    <property type="entry name" value="MULTIPLE ORGANELLAR RNA EDITING FACTOR 2, CHLOROPLASTIC-RELATED-RELATED"/>
    <property type="match status" value="1"/>
</dbReference>